<protein>
    <submittedName>
        <fullName evidence="1">Uncharacterized protein</fullName>
    </submittedName>
</protein>
<dbReference type="EMBL" id="GBXM01007413">
    <property type="protein sequence ID" value="JAI01165.1"/>
    <property type="molecule type" value="Transcribed_RNA"/>
</dbReference>
<accession>A0A0E9XET6</accession>
<sequence>MVKARSQFMSYENRDCSRTRVQVFNPVFHSDVSLIKEYQVDLKYHTVERKNRQTITVLKSAKKR</sequence>
<reference evidence="1" key="2">
    <citation type="journal article" date="2015" name="Fish Shellfish Immunol.">
        <title>Early steps in the European eel (Anguilla anguilla)-Vibrio vulnificus interaction in the gills: Role of the RtxA13 toxin.</title>
        <authorList>
            <person name="Callol A."/>
            <person name="Pajuelo D."/>
            <person name="Ebbesson L."/>
            <person name="Teles M."/>
            <person name="MacKenzie S."/>
            <person name="Amaro C."/>
        </authorList>
    </citation>
    <scope>NUCLEOTIDE SEQUENCE</scope>
</reference>
<reference evidence="1" key="1">
    <citation type="submission" date="2014-11" db="EMBL/GenBank/DDBJ databases">
        <authorList>
            <person name="Amaro Gonzalez C."/>
        </authorList>
    </citation>
    <scope>NUCLEOTIDE SEQUENCE</scope>
</reference>
<evidence type="ECO:0000313" key="1">
    <source>
        <dbReference type="EMBL" id="JAI01165.1"/>
    </source>
</evidence>
<proteinExistence type="predicted"/>
<name>A0A0E9XET6_ANGAN</name>
<dbReference type="AlphaFoldDB" id="A0A0E9XET6"/>
<organism evidence="1">
    <name type="scientific">Anguilla anguilla</name>
    <name type="common">European freshwater eel</name>
    <name type="synonym">Muraena anguilla</name>
    <dbReference type="NCBI Taxonomy" id="7936"/>
    <lineage>
        <taxon>Eukaryota</taxon>
        <taxon>Metazoa</taxon>
        <taxon>Chordata</taxon>
        <taxon>Craniata</taxon>
        <taxon>Vertebrata</taxon>
        <taxon>Euteleostomi</taxon>
        <taxon>Actinopterygii</taxon>
        <taxon>Neopterygii</taxon>
        <taxon>Teleostei</taxon>
        <taxon>Anguilliformes</taxon>
        <taxon>Anguillidae</taxon>
        <taxon>Anguilla</taxon>
    </lineage>
</organism>